<feature type="transmembrane region" description="Helical" evidence="1">
    <location>
        <begin position="27"/>
        <end position="55"/>
    </location>
</feature>
<keyword evidence="1" id="KW-0472">Membrane</keyword>
<dbReference type="Proteomes" id="UP000236527">
    <property type="component" value="Unassembled WGS sequence"/>
</dbReference>
<dbReference type="Pfam" id="PF02517">
    <property type="entry name" value="Rce1-like"/>
    <property type="match status" value="1"/>
</dbReference>
<keyword evidence="4" id="KW-1185">Reference proteome</keyword>
<dbReference type="RefSeq" id="WP_187308172.1">
    <property type="nucleotide sequence ID" value="NZ_DF978431.1"/>
</dbReference>
<comment type="caution">
    <text evidence="3">The sequence shown here is derived from an EMBL/GenBank/DDBJ whole genome shotgun (WGS) entry which is preliminary data.</text>
</comment>
<name>A0A2H6LK35_9NOSO</name>
<protein>
    <submittedName>
        <fullName evidence="3">Abortive infection protein</fullName>
    </submittedName>
</protein>
<feature type="domain" description="CAAX prenyl protease 2/Lysostaphin resistance protein A-like" evidence="2">
    <location>
        <begin position="144"/>
        <end position="235"/>
    </location>
</feature>
<gene>
    <name evidence="3" type="ORF">NCWK1_3348</name>
</gene>
<keyword evidence="1" id="KW-0812">Transmembrane</keyword>
<evidence type="ECO:0000313" key="4">
    <source>
        <dbReference type="Proteomes" id="UP000236527"/>
    </source>
</evidence>
<dbReference type="PANTHER" id="PTHR39430">
    <property type="entry name" value="MEMBRANE-ASSOCIATED PROTEASE-RELATED"/>
    <property type="match status" value="1"/>
</dbReference>
<feature type="transmembrane region" description="Helical" evidence="1">
    <location>
        <begin position="140"/>
        <end position="163"/>
    </location>
</feature>
<reference evidence="4" key="1">
    <citation type="journal article" date="2018" name="Genome Announc.">
        <title>Draft Genome Sequence of the Nitrogen-Fixing and Hormogonia-Inducing Cyanobacterium Nostoc cycadae Strain WK-1, Isolated from the Coralloid Roots of Cycas revoluta.</title>
        <authorList>
            <person name="Kanesaki Y."/>
            <person name="Hirose M."/>
            <person name="Hirose Y."/>
            <person name="Fujisawa T."/>
            <person name="Nakamura Y."/>
            <person name="Watanabe S."/>
            <person name="Matsunaga S."/>
            <person name="Uchida H."/>
            <person name="Murakami A."/>
        </authorList>
    </citation>
    <scope>NUCLEOTIDE SEQUENCE [LARGE SCALE GENOMIC DNA]</scope>
    <source>
        <strain evidence="4">WK-1</strain>
    </source>
</reference>
<feature type="transmembrane region" description="Helical" evidence="1">
    <location>
        <begin position="266"/>
        <end position="285"/>
    </location>
</feature>
<proteinExistence type="predicted"/>
<organism evidence="3 4">
    <name type="scientific">Nostoc cycadae WK-1</name>
    <dbReference type="NCBI Taxonomy" id="1861711"/>
    <lineage>
        <taxon>Bacteria</taxon>
        <taxon>Bacillati</taxon>
        <taxon>Cyanobacteriota</taxon>
        <taxon>Cyanophyceae</taxon>
        <taxon>Nostocales</taxon>
        <taxon>Nostocaceae</taxon>
        <taxon>Nostoc</taxon>
    </lineage>
</organism>
<feature type="transmembrane region" description="Helical" evidence="1">
    <location>
        <begin position="67"/>
        <end position="87"/>
    </location>
</feature>
<dbReference type="GO" id="GO:0004175">
    <property type="term" value="F:endopeptidase activity"/>
    <property type="evidence" value="ECO:0007669"/>
    <property type="project" value="UniProtKB-ARBA"/>
</dbReference>
<feature type="transmembrane region" description="Helical" evidence="1">
    <location>
        <begin position="107"/>
        <end position="128"/>
    </location>
</feature>
<evidence type="ECO:0000256" key="1">
    <source>
        <dbReference type="SAM" id="Phobius"/>
    </source>
</evidence>
<feature type="transmembrane region" description="Helical" evidence="1">
    <location>
        <begin position="226"/>
        <end position="245"/>
    </location>
</feature>
<dbReference type="EMBL" id="BDGE01000059">
    <property type="protein sequence ID" value="GBE93584.1"/>
    <property type="molecule type" value="Genomic_DNA"/>
</dbReference>
<feature type="transmembrane region" description="Helical" evidence="1">
    <location>
        <begin position="175"/>
        <end position="194"/>
    </location>
</feature>
<accession>A0A2H6LK35</accession>
<dbReference type="AlphaFoldDB" id="A0A2H6LK35"/>
<dbReference type="GO" id="GO:0080120">
    <property type="term" value="P:CAAX-box protein maturation"/>
    <property type="evidence" value="ECO:0007669"/>
    <property type="project" value="UniProtKB-ARBA"/>
</dbReference>
<sequence>MFFLFVLANFFQPSVNTLLSFLENASVPVVLMAFFISWVVCWLPLAVISAVYVGWRPTKPLQPEQKLPLIVTLYLLAPLVLWGVVLLCKKSFADYGLIINTSLLGGLGIGFGLGLLSLGVMFAVQFCLGWCDFEKSNIKLLPAILLPIFLVALLVGGIEELVFRGFLFTELERDYSVGIAAAVSSSIFALLHLVWEQQETLPQVPGLWLMGMMLVMARIADKGSLGIAWGLHTALVWAIATIDTAQLITYTGKVSEWWTGKYKKPLAGLAGIFCVLGTSLILWLISRNLGN</sequence>
<evidence type="ECO:0000313" key="3">
    <source>
        <dbReference type="EMBL" id="GBE93584.1"/>
    </source>
</evidence>
<dbReference type="PANTHER" id="PTHR39430:SF1">
    <property type="entry name" value="PROTEASE"/>
    <property type="match status" value="1"/>
</dbReference>
<keyword evidence="1" id="KW-1133">Transmembrane helix</keyword>
<dbReference type="InterPro" id="IPR003675">
    <property type="entry name" value="Rce1/LyrA-like_dom"/>
</dbReference>
<evidence type="ECO:0000259" key="2">
    <source>
        <dbReference type="Pfam" id="PF02517"/>
    </source>
</evidence>